<organism evidence="2 3">
    <name type="scientific">Luedemannella flava</name>
    <dbReference type="NCBI Taxonomy" id="349316"/>
    <lineage>
        <taxon>Bacteria</taxon>
        <taxon>Bacillati</taxon>
        <taxon>Actinomycetota</taxon>
        <taxon>Actinomycetes</taxon>
        <taxon>Micromonosporales</taxon>
        <taxon>Micromonosporaceae</taxon>
        <taxon>Luedemannella</taxon>
    </lineage>
</organism>
<name>A0ABP4XVF2_9ACTN</name>
<evidence type="ECO:0000313" key="3">
    <source>
        <dbReference type="Proteomes" id="UP001500218"/>
    </source>
</evidence>
<gene>
    <name evidence="2" type="ORF">GCM10009682_17310</name>
</gene>
<dbReference type="Proteomes" id="UP001500218">
    <property type="component" value="Unassembled WGS sequence"/>
</dbReference>
<keyword evidence="3" id="KW-1185">Reference proteome</keyword>
<evidence type="ECO:0000256" key="1">
    <source>
        <dbReference type="SAM" id="MobiDB-lite"/>
    </source>
</evidence>
<proteinExistence type="predicted"/>
<comment type="caution">
    <text evidence="2">The sequence shown here is derived from an EMBL/GenBank/DDBJ whole genome shotgun (WGS) entry which is preliminary data.</text>
</comment>
<feature type="region of interest" description="Disordered" evidence="1">
    <location>
        <begin position="128"/>
        <end position="183"/>
    </location>
</feature>
<evidence type="ECO:0000313" key="2">
    <source>
        <dbReference type="EMBL" id="GAA1796111.1"/>
    </source>
</evidence>
<dbReference type="EMBL" id="BAAALT010000041">
    <property type="protein sequence ID" value="GAA1796111.1"/>
    <property type="molecule type" value="Genomic_DNA"/>
</dbReference>
<sequence>MPSVLGSLLLLAGCGGDPERSGVASARTGGAAPATGAASDVVTEYVESVREFVACVRKEGLKVTDPDGKGRFTFEGDLRILKADPKFAAAQKKCSALLPPVPKELREKPVRTAEEIETAREYAKCMRANGAPDFPDPGPDGWFPEDAEGEPLPWDQTSEGAQRAGRTCGPIIGAPTDPGPGQG</sequence>
<protein>
    <recommendedName>
        <fullName evidence="4">Lipoprotein</fullName>
    </recommendedName>
</protein>
<reference evidence="3" key="1">
    <citation type="journal article" date="2019" name="Int. J. Syst. Evol. Microbiol.">
        <title>The Global Catalogue of Microorganisms (GCM) 10K type strain sequencing project: providing services to taxonomists for standard genome sequencing and annotation.</title>
        <authorList>
            <consortium name="The Broad Institute Genomics Platform"/>
            <consortium name="The Broad Institute Genome Sequencing Center for Infectious Disease"/>
            <person name="Wu L."/>
            <person name="Ma J."/>
        </authorList>
    </citation>
    <scope>NUCLEOTIDE SEQUENCE [LARGE SCALE GENOMIC DNA]</scope>
    <source>
        <strain evidence="3">JCM 13250</strain>
    </source>
</reference>
<accession>A0ABP4XVF2</accession>
<evidence type="ECO:0008006" key="4">
    <source>
        <dbReference type="Google" id="ProtNLM"/>
    </source>
</evidence>